<dbReference type="GO" id="GO:0008420">
    <property type="term" value="F:RNA polymerase II CTD heptapeptide repeat phosphatase activity"/>
    <property type="evidence" value="ECO:0007669"/>
    <property type="project" value="UniProtKB-UniRule"/>
</dbReference>
<evidence type="ECO:0000256" key="3">
    <source>
        <dbReference type="ARBA" id="ARBA00022723"/>
    </source>
</evidence>
<comment type="catalytic activity">
    <reaction evidence="10 12">
        <text>O-phospho-L-threonyl-[protein] + H2O = L-threonyl-[protein] + phosphate</text>
        <dbReference type="Rhea" id="RHEA:47004"/>
        <dbReference type="Rhea" id="RHEA-COMP:11060"/>
        <dbReference type="Rhea" id="RHEA-COMP:11605"/>
        <dbReference type="ChEBI" id="CHEBI:15377"/>
        <dbReference type="ChEBI" id="CHEBI:30013"/>
        <dbReference type="ChEBI" id="CHEBI:43474"/>
        <dbReference type="ChEBI" id="CHEBI:61977"/>
        <dbReference type="EC" id="3.1.3.16"/>
    </reaction>
</comment>
<dbReference type="InterPro" id="IPR039693">
    <property type="entry name" value="Rtr1/RPAP2"/>
</dbReference>
<keyword evidence="4 12" id="KW-0863">Zinc-finger</keyword>
<feature type="region of interest" description="Disordered" evidence="13">
    <location>
        <begin position="1"/>
        <end position="34"/>
    </location>
</feature>
<dbReference type="GO" id="GO:0005737">
    <property type="term" value="C:cytoplasm"/>
    <property type="evidence" value="ECO:0007669"/>
    <property type="project" value="TreeGrafter"/>
</dbReference>
<comment type="catalytic activity">
    <reaction evidence="9 12">
        <text>O-phospho-L-seryl-[protein] + H2O = L-seryl-[protein] + phosphate</text>
        <dbReference type="Rhea" id="RHEA:20629"/>
        <dbReference type="Rhea" id="RHEA-COMP:9863"/>
        <dbReference type="Rhea" id="RHEA-COMP:11604"/>
        <dbReference type="ChEBI" id="CHEBI:15377"/>
        <dbReference type="ChEBI" id="CHEBI:29999"/>
        <dbReference type="ChEBI" id="CHEBI:43474"/>
        <dbReference type="ChEBI" id="CHEBI:83421"/>
        <dbReference type="EC" id="3.1.3.16"/>
    </reaction>
</comment>
<dbReference type="InterPro" id="IPR007308">
    <property type="entry name" value="Rtr1/RPAP2_dom"/>
</dbReference>
<dbReference type="GO" id="GO:0008270">
    <property type="term" value="F:zinc ion binding"/>
    <property type="evidence" value="ECO:0007669"/>
    <property type="project" value="UniProtKB-KW"/>
</dbReference>
<evidence type="ECO:0000256" key="5">
    <source>
        <dbReference type="ARBA" id="ARBA00022801"/>
    </source>
</evidence>
<feature type="domain" description="RTR1-type" evidence="14">
    <location>
        <begin position="68"/>
        <end position="161"/>
    </location>
</feature>
<dbReference type="InterPro" id="IPR038534">
    <property type="entry name" value="Rtr1/RPAP2_sf"/>
</dbReference>
<evidence type="ECO:0000313" key="16">
    <source>
        <dbReference type="Proteomes" id="UP000186922"/>
    </source>
</evidence>
<feature type="compositionally biased region" description="Basic and acidic residues" evidence="13">
    <location>
        <begin position="22"/>
        <end position="34"/>
    </location>
</feature>
<dbReference type="Pfam" id="PF04181">
    <property type="entry name" value="RPAP2_Rtr1"/>
    <property type="match status" value="1"/>
</dbReference>
<proteinExistence type="inferred from homology"/>
<dbReference type="GO" id="GO:0043175">
    <property type="term" value="F:RNA polymerase core enzyme binding"/>
    <property type="evidence" value="ECO:0007669"/>
    <property type="project" value="UniProtKB-UniRule"/>
</dbReference>
<evidence type="ECO:0000256" key="12">
    <source>
        <dbReference type="RuleBase" id="RU367080"/>
    </source>
</evidence>
<keyword evidence="6 12" id="KW-0862">Zinc</keyword>
<evidence type="ECO:0000256" key="7">
    <source>
        <dbReference type="ARBA" id="ARBA00022912"/>
    </source>
</evidence>
<feature type="compositionally biased region" description="Low complexity" evidence="13">
    <location>
        <begin position="1"/>
        <end position="18"/>
    </location>
</feature>
<comment type="subcellular location">
    <subcellularLocation>
        <location evidence="1 12">Nucleus</location>
    </subcellularLocation>
</comment>
<keyword evidence="3 12" id="KW-0479">Metal-binding</keyword>
<organism evidence="15 16">
    <name type="scientific">Ramazzottius varieornatus</name>
    <name type="common">Water bear</name>
    <name type="synonym">Tardigrade</name>
    <dbReference type="NCBI Taxonomy" id="947166"/>
    <lineage>
        <taxon>Eukaryota</taxon>
        <taxon>Metazoa</taxon>
        <taxon>Ecdysozoa</taxon>
        <taxon>Tardigrada</taxon>
        <taxon>Eutardigrada</taxon>
        <taxon>Parachela</taxon>
        <taxon>Hypsibioidea</taxon>
        <taxon>Ramazzottiidae</taxon>
        <taxon>Ramazzottius</taxon>
    </lineage>
</organism>
<dbReference type="PROSITE" id="PS51479">
    <property type="entry name" value="ZF_RTR1"/>
    <property type="match status" value="1"/>
</dbReference>
<evidence type="ECO:0000256" key="8">
    <source>
        <dbReference type="ARBA" id="ARBA00023242"/>
    </source>
</evidence>
<dbReference type="STRING" id="947166.A0A1D1ULC7"/>
<evidence type="ECO:0000313" key="15">
    <source>
        <dbReference type="EMBL" id="GAU90526.1"/>
    </source>
</evidence>
<keyword evidence="8 12" id="KW-0539">Nucleus</keyword>
<evidence type="ECO:0000256" key="4">
    <source>
        <dbReference type="ARBA" id="ARBA00022771"/>
    </source>
</evidence>
<dbReference type="OrthoDB" id="2590500at2759"/>
<dbReference type="PANTHER" id="PTHR14732:SF0">
    <property type="entry name" value="RNA POLYMERASE II SUBUNIT B1 CTD PHOSPHATASE RPAP2-RELATED"/>
    <property type="match status" value="1"/>
</dbReference>
<dbReference type="GO" id="GO:0005634">
    <property type="term" value="C:nucleus"/>
    <property type="evidence" value="ECO:0007669"/>
    <property type="project" value="UniProtKB-SubCell"/>
</dbReference>
<evidence type="ECO:0000256" key="2">
    <source>
        <dbReference type="ARBA" id="ARBA00005676"/>
    </source>
</evidence>
<gene>
    <name evidence="15" type="primary">RvY_02932-1</name>
    <name evidence="15" type="synonym">RvY_02932.1</name>
    <name evidence="15" type="ORF">RvY_02932</name>
</gene>
<comment type="caution">
    <text evidence="15">The sequence shown here is derived from an EMBL/GenBank/DDBJ whole genome shotgun (WGS) entry which is preliminary data.</text>
</comment>
<evidence type="ECO:0000256" key="1">
    <source>
        <dbReference type="ARBA" id="ARBA00004123"/>
    </source>
</evidence>
<dbReference type="Proteomes" id="UP000186922">
    <property type="component" value="Unassembled WGS sequence"/>
</dbReference>
<protein>
    <recommendedName>
        <fullName evidence="12">RNA polymerase II subunit B1 CTD phosphatase RPAP2 homolog</fullName>
        <ecNumber evidence="12">3.1.3.16</ecNumber>
    </recommendedName>
</protein>
<evidence type="ECO:0000256" key="9">
    <source>
        <dbReference type="ARBA" id="ARBA00047761"/>
    </source>
</evidence>
<name>A0A1D1ULC7_RAMVA</name>
<dbReference type="EC" id="3.1.3.16" evidence="12"/>
<evidence type="ECO:0000256" key="11">
    <source>
        <dbReference type="PROSITE-ProRule" id="PRU00812"/>
    </source>
</evidence>
<evidence type="ECO:0000256" key="13">
    <source>
        <dbReference type="SAM" id="MobiDB-lite"/>
    </source>
</evidence>
<sequence>MSENGSAQEKSQKSAKSTPKPKPKDPLLEKRKQELKQCADERVAAEKRAYQTVLALIENPVSEDALQQAAKYIDPGHYNDVTEERALEKLCGYPLCSNSIVGSNSKKVTSPVSRNAHFRIDCFSNKVYDVTERKKYCSGKCYGASIFYQKQLSTTPVWLRKGEKLDEVELIPLDKIRGVPGLPVSIDDPVQTALLDEVKAMKLGESERETIHSDK</sequence>
<reference evidence="15 16" key="1">
    <citation type="journal article" date="2016" name="Nat. Commun.">
        <title>Extremotolerant tardigrade genome and improved radiotolerance of human cultured cells by tardigrade-unique protein.</title>
        <authorList>
            <person name="Hashimoto T."/>
            <person name="Horikawa D.D."/>
            <person name="Saito Y."/>
            <person name="Kuwahara H."/>
            <person name="Kozuka-Hata H."/>
            <person name="Shin-I T."/>
            <person name="Minakuchi Y."/>
            <person name="Ohishi K."/>
            <person name="Motoyama A."/>
            <person name="Aizu T."/>
            <person name="Enomoto A."/>
            <person name="Kondo K."/>
            <person name="Tanaka S."/>
            <person name="Hara Y."/>
            <person name="Koshikawa S."/>
            <person name="Sagara H."/>
            <person name="Miura T."/>
            <person name="Yokobori S."/>
            <person name="Miyagawa K."/>
            <person name="Suzuki Y."/>
            <person name="Kubo T."/>
            <person name="Oyama M."/>
            <person name="Kohara Y."/>
            <person name="Fujiyama A."/>
            <person name="Arakawa K."/>
            <person name="Katayama T."/>
            <person name="Toyoda A."/>
            <person name="Kunieda T."/>
        </authorList>
    </citation>
    <scope>NUCLEOTIDE SEQUENCE [LARGE SCALE GENOMIC DNA]</scope>
    <source>
        <strain evidence="15 16">YOKOZUNA-1</strain>
    </source>
</reference>
<keyword evidence="7 12" id="KW-0904">Protein phosphatase</keyword>
<evidence type="ECO:0000256" key="6">
    <source>
        <dbReference type="ARBA" id="ARBA00022833"/>
    </source>
</evidence>
<comment type="function">
    <text evidence="12">Putative RNA polymerase II subunit B1 C-terminal domain (CTD) phosphatase involved in RNA polymerase II transcription regulation.</text>
</comment>
<evidence type="ECO:0000259" key="14">
    <source>
        <dbReference type="PROSITE" id="PS51479"/>
    </source>
</evidence>
<dbReference type="Gene3D" id="1.25.40.820">
    <property type="match status" value="1"/>
</dbReference>
<dbReference type="AlphaFoldDB" id="A0A1D1ULC7"/>
<accession>A0A1D1ULC7</accession>
<dbReference type="PANTHER" id="PTHR14732">
    <property type="entry name" value="RNA POLYMERASE II SUBUNIT B1 CTD PHOSPHATASE RPAP2-RELATED"/>
    <property type="match status" value="1"/>
</dbReference>
<comment type="similarity">
    <text evidence="2 11 12">Belongs to the RPAP2 family.</text>
</comment>
<keyword evidence="16" id="KW-1185">Reference proteome</keyword>
<dbReference type="EMBL" id="BDGG01000001">
    <property type="protein sequence ID" value="GAU90526.1"/>
    <property type="molecule type" value="Genomic_DNA"/>
</dbReference>
<keyword evidence="5 12" id="KW-0378">Hydrolase</keyword>
<evidence type="ECO:0000256" key="10">
    <source>
        <dbReference type="ARBA" id="ARBA00048336"/>
    </source>
</evidence>